<sequence>MTQDELELDMRRLNLPTFAYSLGSDRDEAYCLTHEADGWHVYYSERGNRNSEEVFSTEAAACARLRERVLSDGAVRQWMSGHGNP</sequence>
<evidence type="ECO:0000313" key="2">
    <source>
        <dbReference type="Proteomes" id="UP000321484"/>
    </source>
</evidence>
<protein>
    <submittedName>
        <fullName evidence="1">Uncharacterized protein</fullName>
    </submittedName>
</protein>
<comment type="caution">
    <text evidence="1">The sequence shown here is derived from an EMBL/GenBank/DDBJ whole genome shotgun (WGS) entry which is preliminary data.</text>
</comment>
<keyword evidence="2" id="KW-1185">Reference proteome</keyword>
<accession>A0A511YTJ6</accession>
<dbReference type="Proteomes" id="UP000321484">
    <property type="component" value="Unassembled WGS sequence"/>
</dbReference>
<dbReference type="AlphaFoldDB" id="A0A511YTJ6"/>
<reference evidence="1 2" key="1">
    <citation type="submission" date="2019-07" db="EMBL/GenBank/DDBJ databases">
        <title>Whole genome shotgun sequence of Actinotalea fermentans NBRC 105374.</title>
        <authorList>
            <person name="Hosoyama A."/>
            <person name="Uohara A."/>
            <person name="Ohji S."/>
            <person name="Ichikawa N."/>
        </authorList>
    </citation>
    <scope>NUCLEOTIDE SEQUENCE [LARGE SCALE GENOMIC DNA]</scope>
    <source>
        <strain evidence="1 2">NBRC 105374</strain>
    </source>
</reference>
<dbReference type="EMBL" id="BJYK01000001">
    <property type="protein sequence ID" value="GEN78515.1"/>
    <property type="molecule type" value="Genomic_DNA"/>
</dbReference>
<evidence type="ECO:0000313" key="1">
    <source>
        <dbReference type="EMBL" id="GEN78515.1"/>
    </source>
</evidence>
<name>A0A511YTJ6_9CELL</name>
<organism evidence="1 2">
    <name type="scientific">Actinotalea fermentans</name>
    <dbReference type="NCBI Taxonomy" id="43671"/>
    <lineage>
        <taxon>Bacteria</taxon>
        <taxon>Bacillati</taxon>
        <taxon>Actinomycetota</taxon>
        <taxon>Actinomycetes</taxon>
        <taxon>Micrococcales</taxon>
        <taxon>Cellulomonadaceae</taxon>
        <taxon>Actinotalea</taxon>
    </lineage>
</organism>
<gene>
    <name evidence="1" type="ORF">AFE02nite_02490</name>
</gene>
<proteinExistence type="predicted"/>